<protein>
    <recommendedName>
        <fullName evidence="2">protein-glutamate O-methyltransferase</fullName>
        <ecNumber evidence="2">2.1.1.80</ecNumber>
    </recommendedName>
</protein>
<gene>
    <name evidence="7" type="ORF">G9H71_15995</name>
</gene>
<keyword evidence="8" id="KW-1185">Reference proteome</keyword>
<dbReference type="SUPFAM" id="SSF47757">
    <property type="entry name" value="Chemotaxis receptor methyltransferase CheR, N-terminal domain"/>
    <property type="match status" value="1"/>
</dbReference>
<dbReference type="SMART" id="SM00138">
    <property type="entry name" value="MeTrc"/>
    <property type="match status" value="1"/>
</dbReference>
<dbReference type="InterPro" id="IPR022641">
    <property type="entry name" value="CheR_N"/>
</dbReference>
<reference evidence="7 8" key="1">
    <citation type="submission" date="2020-03" db="EMBL/GenBank/DDBJ databases">
        <title>Two novel Motilibacter sp.</title>
        <authorList>
            <person name="Liu S."/>
        </authorList>
    </citation>
    <scope>NUCLEOTIDE SEQUENCE [LARGE SCALE GENOMIC DNA]</scope>
    <source>
        <strain evidence="7 8">E257</strain>
    </source>
</reference>
<feature type="domain" description="CheR-type methyltransferase" evidence="6">
    <location>
        <begin position="5"/>
        <end position="287"/>
    </location>
</feature>
<organism evidence="7 8">
    <name type="scientific">Motilibacter deserti</name>
    <dbReference type="NCBI Taxonomy" id="2714956"/>
    <lineage>
        <taxon>Bacteria</taxon>
        <taxon>Bacillati</taxon>
        <taxon>Actinomycetota</taxon>
        <taxon>Actinomycetes</taxon>
        <taxon>Motilibacterales</taxon>
        <taxon>Motilibacteraceae</taxon>
        <taxon>Motilibacter</taxon>
    </lineage>
</organism>
<dbReference type="InterPro" id="IPR050903">
    <property type="entry name" value="Bact_Chemotaxis_MeTrfase"/>
</dbReference>
<dbReference type="Pfam" id="PF03705">
    <property type="entry name" value="CheR_N"/>
    <property type="match status" value="1"/>
</dbReference>
<dbReference type="InterPro" id="IPR036804">
    <property type="entry name" value="CheR_N_sf"/>
</dbReference>
<dbReference type="PRINTS" id="PR00996">
    <property type="entry name" value="CHERMTFRASE"/>
</dbReference>
<keyword evidence="3" id="KW-0489">Methyltransferase</keyword>
<evidence type="ECO:0000256" key="4">
    <source>
        <dbReference type="ARBA" id="ARBA00022679"/>
    </source>
</evidence>
<dbReference type="EC" id="2.1.1.80" evidence="2"/>
<dbReference type="RefSeq" id="WP_166283564.1">
    <property type="nucleotide sequence ID" value="NZ_JAANNP010000022.1"/>
</dbReference>
<name>A0ABX0H0D0_9ACTN</name>
<evidence type="ECO:0000256" key="3">
    <source>
        <dbReference type="ARBA" id="ARBA00022603"/>
    </source>
</evidence>
<sequence>MSTAARTDDTALSEAQFARVREWVYRRTGIQFAESKRYFVDKRVQSCVRKHGGSFDAWFAGLRLGADPALAQQLINELTVNETYFLREDHQFEGLVHSVLPAIAAERRATGSSQPIRILSLPCSTGEEAYSIGLRLLEDWEDIDDFDVEIVAGDIDTRVLSFAQRGEYGPRSMQRVPLAVRTRWFDRVDAETYRVKQDLRDAMDFRVVNVCDSESMRAYRDFDVIFCRNLLIYFDEVSSRRAAENLFGALRPGGHLFLGHSESMSRISPIFTPVRLPEGIVYRRPPIGAAR</sequence>
<evidence type="ECO:0000256" key="2">
    <source>
        <dbReference type="ARBA" id="ARBA00012534"/>
    </source>
</evidence>
<dbReference type="PROSITE" id="PS50123">
    <property type="entry name" value="CHER"/>
    <property type="match status" value="1"/>
</dbReference>
<dbReference type="InterPro" id="IPR000780">
    <property type="entry name" value="CheR_MeTrfase"/>
</dbReference>
<dbReference type="Proteomes" id="UP000800981">
    <property type="component" value="Unassembled WGS sequence"/>
</dbReference>
<dbReference type="Gene3D" id="3.40.50.150">
    <property type="entry name" value="Vaccinia Virus protein VP39"/>
    <property type="match status" value="1"/>
</dbReference>
<keyword evidence="4" id="KW-0808">Transferase</keyword>
<evidence type="ECO:0000259" key="6">
    <source>
        <dbReference type="PROSITE" id="PS50123"/>
    </source>
</evidence>
<dbReference type="Gene3D" id="1.10.155.10">
    <property type="entry name" value="Chemotaxis receptor methyltransferase CheR, N-terminal domain"/>
    <property type="match status" value="1"/>
</dbReference>
<dbReference type="InterPro" id="IPR029063">
    <property type="entry name" value="SAM-dependent_MTases_sf"/>
</dbReference>
<dbReference type="EMBL" id="JAANNP010000022">
    <property type="protein sequence ID" value="NHC15284.1"/>
    <property type="molecule type" value="Genomic_DNA"/>
</dbReference>
<proteinExistence type="predicted"/>
<dbReference type="PANTHER" id="PTHR24422">
    <property type="entry name" value="CHEMOTAXIS PROTEIN METHYLTRANSFERASE"/>
    <property type="match status" value="1"/>
</dbReference>
<evidence type="ECO:0000256" key="1">
    <source>
        <dbReference type="ARBA" id="ARBA00001541"/>
    </source>
</evidence>
<comment type="catalytic activity">
    <reaction evidence="1">
        <text>L-glutamyl-[protein] + S-adenosyl-L-methionine = [protein]-L-glutamate 5-O-methyl ester + S-adenosyl-L-homocysteine</text>
        <dbReference type="Rhea" id="RHEA:24452"/>
        <dbReference type="Rhea" id="RHEA-COMP:10208"/>
        <dbReference type="Rhea" id="RHEA-COMP:10311"/>
        <dbReference type="ChEBI" id="CHEBI:29973"/>
        <dbReference type="ChEBI" id="CHEBI:57856"/>
        <dbReference type="ChEBI" id="CHEBI:59789"/>
        <dbReference type="ChEBI" id="CHEBI:82795"/>
        <dbReference type="EC" id="2.1.1.80"/>
    </reaction>
</comment>
<dbReference type="Pfam" id="PF01739">
    <property type="entry name" value="CheR"/>
    <property type="match status" value="1"/>
</dbReference>
<evidence type="ECO:0000313" key="7">
    <source>
        <dbReference type="EMBL" id="NHC15284.1"/>
    </source>
</evidence>
<dbReference type="SUPFAM" id="SSF53335">
    <property type="entry name" value="S-adenosyl-L-methionine-dependent methyltransferases"/>
    <property type="match status" value="1"/>
</dbReference>
<dbReference type="PANTHER" id="PTHR24422:SF10">
    <property type="entry name" value="CHEMOTAXIS PROTEIN METHYLTRANSFERASE 2"/>
    <property type="match status" value="1"/>
</dbReference>
<evidence type="ECO:0000313" key="8">
    <source>
        <dbReference type="Proteomes" id="UP000800981"/>
    </source>
</evidence>
<accession>A0ABX0H0D0</accession>
<comment type="caution">
    <text evidence="7">The sequence shown here is derived from an EMBL/GenBank/DDBJ whole genome shotgun (WGS) entry which is preliminary data.</text>
</comment>
<dbReference type="InterPro" id="IPR022642">
    <property type="entry name" value="CheR_C"/>
</dbReference>
<keyword evidence="5" id="KW-0949">S-adenosyl-L-methionine</keyword>
<evidence type="ECO:0000256" key="5">
    <source>
        <dbReference type="ARBA" id="ARBA00022691"/>
    </source>
</evidence>